<feature type="domain" description="Methyltransferase" evidence="1">
    <location>
        <begin position="57"/>
        <end position="179"/>
    </location>
</feature>
<dbReference type="EMBL" id="UINC01030381">
    <property type="protein sequence ID" value="SVB14684.1"/>
    <property type="molecule type" value="Genomic_DNA"/>
</dbReference>
<feature type="non-terminal residue" evidence="2">
    <location>
        <position position="1"/>
    </location>
</feature>
<accession>A0A382BLX8</accession>
<dbReference type="Pfam" id="PF13847">
    <property type="entry name" value="Methyltransf_31"/>
    <property type="match status" value="1"/>
</dbReference>
<reference evidence="2" key="1">
    <citation type="submission" date="2018-05" db="EMBL/GenBank/DDBJ databases">
        <authorList>
            <person name="Lanie J.A."/>
            <person name="Ng W.-L."/>
            <person name="Kazmierczak K.M."/>
            <person name="Andrzejewski T.M."/>
            <person name="Davidsen T.M."/>
            <person name="Wayne K.J."/>
            <person name="Tettelin H."/>
            <person name="Glass J.I."/>
            <person name="Rusch D."/>
            <person name="Podicherti R."/>
            <person name="Tsui H.-C.T."/>
            <person name="Winkler M.E."/>
        </authorList>
    </citation>
    <scope>NUCLEOTIDE SEQUENCE</scope>
</reference>
<organism evidence="2">
    <name type="scientific">marine metagenome</name>
    <dbReference type="NCBI Taxonomy" id="408172"/>
    <lineage>
        <taxon>unclassified sequences</taxon>
        <taxon>metagenomes</taxon>
        <taxon>ecological metagenomes</taxon>
    </lineage>
</organism>
<dbReference type="InterPro" id="IPR029063">
    <property type="entry name" value="SAM-dependent_MTases_sf"/>
</dbReference>
<proteinExistence type="predicted"/>
<sequence length="202" mass="24200">VISKKSIPWPTITNKSGEIPMERKYGLRDMSYLDTLQAKPIFEKQADIIIKNNYKGIVDIGCRHGPINDFLYEKDYKDYQYYGFDTSPEPIKYAQKRWINENNIEYEIRDWAELHQVGFNVDCVIFSGVLLYEKDHYKMFTHIMDYYNCKNAVIQEPYHTQKYYEEKLKLKSITNDMQQYKFKEQTIVEAEIFCGRRLIAHI</sequence>
<evidence type="ECO:0000259" key="1">
    <source>
        <dbReference type="Pfam" id="PF13847"/>
    </source>
</evidence>
<dbReference type="InterPro" id="IPR025714">
    <property type="entry name" value="Methyltranfer_dom"/>
</dbReference>
<dbReference type="Gene3D" id="3.40.50.150">
    <property type="entry name" value="Vaccinia Virus protein VP39"/>
    <property type="match status" value="1"/>
</dbReference>
<dbReference type="CDD" id="cd02440">
    <property type="entry name" value="AdoMet_MTases"/>
    <property type="match status" value="1"/>
</dbReference>
<name>A0A382BLX8_9ZZZZ</name>
<evidence type="ECO:0000313" key="2">
    <source>
        <dbReference type="EMBL" id="SVB14684.1"/>
    </source>
</evidence>
<protein>
    <recommendedName>
        <fullName evidence="1">Methyltransferase domain-containing protein</fullName>
    </recommendedName>
</protein>
<dbReference type="AlphaFoldDB" id="A0A382BLX8"/>
<dbReference type="SUPFAM" id="SSF53335">
    <property type="entry name" value="S-adenosyl-L-methionine-dependent methyltransferases"/>
    <property type="match status" value="1"/>
</dbReference>
<gene>
    <name evidence="2" type="ORF">METZ01_LOCUS167538</name>
</gene>